<comment type="caution">
    <text evidence="1">The sequence shown here is derived from an EMBL/GenBank/DDBJ whole genome shotgun (WGS) entry which is preliminary data.</text>
</comment>
<protein>
    <submittedName>
        <fullName evidence="1">Uncharacterized protein</fullName>
    </submittedName>
</protein>
<dbReference type="EMBL" id="JAACQH010000030">
    <property type="protein sequence ID" value="NCS91151.1"/>
    <property type="molecule type" value="Genomic_DNA"/>
</dbReference>
<gene>
    <name evidence="1" type="ORF">GW779_01840</name>
</gene>
<sequence length="102" mass="11845">MLSAQLNAYKKETGILSGYFKEFFAGKLKNREIFVTPYVLAEVTDIIENHYFKGEYYCELMEASGYFFRNICEYDVNKDTIIDTKIEKKDTIVKAGKNQNVS</sequence>
<evidence type="ECO:0000313" key="2">
    <source>
        <dbReference type="Proteomes" id="UP000738826"/>
    </source>
</evidence>
<reference evidence="1" key="1">
    <citation type="submission" date="2019-11" db="EMBL/GenBank/DDBJ databases">
        <title>Lipid analysis of CO2-rich subsurface aquifers suggests an autotrophy-based deep biosphere with lysolipids enriched in CPR bacteria.</title>
        <authorList>
            <person name="Probst A.J."/>
            <person name="Elling F.J."/>
            <person name="Castelle C.J."/>
            <person name="Zhu Q."/>
            <person name="Elvert M."/>
            <person name="Birarda G."/>
            <person name="Holman H.-Y."/>
            <person name="Lane K.R."/>
            <person name="Ladd B."/>
            <person name="Ryan M.C."/>
            <person name="Woyke T."/>
            <person name="Hinrichs K.-U."/>
            <person name="Banfield J.F."/>
        </authorList>
    </citation>
    <scope>NUCLEOTIDE SEQUENCE</scope>
    <source>
        <strain evidence="1">CG_2015-04_33_537</strain>
    </source>
</reference>
<evidence type="ECO:0000313" key="1">
    <source>
        <dbReference type="EMBL" id="NCS91151.1"/>
    </source>
</evidence>
<accession>A0A8J7YZ35</accession>
<dbReference type="Proteomes" id="UP000738826">
    <property type="component" value="Unassembled WGS sequence"/>
</dbReference>
<organism evidence="1 2">
    <name type="scientific">Candidatus Altarchaeum hamiconexum</name>
    <dbReference type="NCBI Taxonomy" id="1803513"/>
    <lineage>
        <taxon>Archaea</taxon>
        <taxon>Candidatus Altarchaeota</taxon>
        <taxon>Candidatus Altiarchaeia</taxon>
        <taxon>Candidatus Altarchaeales</taxon>
        <taxon>Candidatus Altarchaeaceae</taxon>
        <taxon>Candidatus Altarchaeum</taxon>
    </lineage>
</organism>
<name>A0A8J7YZ35_9ARCH</name>
<proteinExistence type="predicted"/>
<dbReference type="SUPFAM" id="SSF82061">
    <property type="entry name" value="BAH domain"/>
    <property type="match status" value="1"/>
</dbReference>
<dbReference type="AlphaFoldDB" id="A0A8J7YZ35"/>